<keyword evidence="2" id="KW-0732">Signal</keyword>
<evidence type="ECO:0000313" key="4">
    <source>
        <dbReference type="Proteomes" id="UP001221757"/>
    </source>
</evidence>
<feature type="signal peptide" evidence="2">
    <location>
        <begin position="1"/>
        <end position="20"/>
    </location>
</feature>
<gene>
    <name evidence="3" type="ORF">B0H17DRAFT_1179297</name>
</gene>
<feature type="chain" id="PRO_5042154522" evidence="2">
    <location>
        <begin position="21"/>
        <end position="221"/>
    </location>
</feature>
<proteinExistence type="predicted"/>
<feature type="region of interest" description="Disordered" evidence="1">
    <location>
        <begin position="175"/>
        <end position="195"/>
    </location>
</feature>
<feature type="region of interest" description="Disordered" evidence="1">
    <location>
        <begin position="99"/>
        <end position="124"/>
    </location>
</feature>
<name>A0AAD7GJT8_MYCRO</name>
<dbReference type="Proteomes" id="UP001221757">
    <property type="component" value="Unassembled WGS sequence"/>
</dbReference>
<feature type="compositionally biased region" description="Basic residues" evidence="1">
    <location>
        <begin position="102"/>
        <end position="111"/>
    </location>
</feature>
<evidence type="ECO:0000313" key="3">
    <source>
        <dbReference type="EMBL" id="KAJ7692424.1"/>
    </source>
</evidence>
<evidence type="ECO:0000256" key="1">
    <source>
        <dbReference type="SAM" id="MobiDB-lite"/>
    </source>
</evidence>
<organism evidence="3 4">
    <name type="scientific">Mycena rosella</name>
    <name type="common">Pink bonnet</name>
    <name type="synonym">Agaricus rosellus</name>
    <dbReference type="NCBI Taxonomy" id="1033263"/>
    <lineage>
        <taxon>Eukaryota</taxon>
        <taxon>Fungi</taxon>
        <taxon>Dikarya</taxon>
        <taxon>Basidiomycota</taxon>
        <taxon>Agaricomycotina</taxon>
        <taxon>Agaricomycetes</taxon>
        <taxon>Agaricomycetidae</taxon>
        <taxon>Agaricales</taxon>
        <taxon>Marasmiineae</taxon>
        <taxon>Mycenaceae</taxon>
        <taxon>Mycena</taxon>
    </lineage>
</organism>
<sequence>MLFNLAIFPLLASLVFPTSAAPHGLRVLEARTFNISITGTPSFNPDGSLLFNIIDTPSPAEGTFPSTGGAVIGDDAAPQPVPVADETFTVTVTATPQATGSRKVKGTKGKAAKATSNTKESGQATGFQKSLPVFDETVDQFRHLCPAPTKPLELVCTPPVDQPVTRSICSATPNSPQFSRVNTEKRLRPPTTPRGIRFAPAIGGQVSSTNNHHHLLASPPT</sequence>
<evidence type="ECO:0000256" key="2">
    <source>
        <dbReference type="SAM" id="SignalP"/>
    </source>
</evidence>
<dbReference type="EMBL" id="JARKIE010000052">
    <property type="protein sequence ID" value="KAJ7692424.1"/>
    <property type="molecule type" value="Genomic_DNA"/>
</dbReference>
<protein>
    <submittedName>
        <fullName evidence="3">Uncharacterized protein</fullName>
    </submittedName>
</protein>
<dbReference type="AlphaFoldDB" id="A0AAD7GJT8"/>
<feature type="region of interest" description="Disordered" evidence="1">
    <location>
        <begin position="202"/>
        <end position="221"/>
    </location>
</feature>
<reference evidence="3" key="1">
    <citation type="submission" date="2023-03" db="EMBL/GenBank/DDBJ databases">
        <title>Massive genome expansion in bonnet fungi (Mycena s.s.) driven by repeated elements and novel gene families across ecological guilds.</title>
        <authorList>
            <consortium name="Lawrence Berkeley National Laboratory"/>
            <person name="Harder C.B."/>
            <person name="Miyauchi S."/>
            <person name="Viragh M."/>
            <person name="Kuo A."/>
            <person name="Thoen E."/>
            <person name="Andreopoulos B."/>
            <person name="Lu D."/>
            <person name="Skrede I."/>
            <person name="Drula E."/>
            <person name="Henrissat B."/>
            <person name="Morin E."/>
            <person name="Kohler A."/>
            <person name="Barry K."/>
            <person name="LaButti K."/>
            <person name="Morin E."/>
            <person name="Salamov A."/>
            <person name="Lipzen A."/>
            <person name="Mereny Z."/>
            <person name="Hegedus B."/>
            <person name="Baldrian P."/>
            <person name="Stursova M."/>
            <person name="Weitz H."/>
            <person name="Taylor A."/>
            <person name="Grigoriev I.V."/>
            <person name="Nagy L.G."/>
            <person name="Martin F."/>
            <person name="Kauserud H."/>
        </authorList>
    </citation>
    <scope>NUCLEOTIDE SEQUENCE</scope>
    <source>
        <strain evidence="3">CBHHK067</strain>
    </source>
</reference>
<accession>A0AAD7GJT8</accession>
<comment type="caution">
    <text evidence="3">The sequence shown here is derived from an EMBL/GenBank/DDBJ whole genome shotgun (WGS) entry which is preliminary data.</text>
</comment>
<keyword evidence="4" id="KW-1185">Reference proteome</keyword>